<gene>
    <name evidence="1" type="ORF">BgramDRAFT_1908</name>
</gene>
<keyword evidence="2" id="KW-1185">Reference proteome</keyword>
<accession>B1FY65</accession>
<evidence type="ECO:0008006" key="3">
    <source>
        <dbReference type="Google" id="ProtNLM"/>
    </source>
</evidence>
<comment type="caution">
    <text evidence="1">The sequence shown here is derived from an EMBL/GenBank/DDBJ whole genome shotgun (WGS) entry which is preliminary data.</text>
</comment>
<reference evidence="1 2" key="1">
    <citation type="submission" date="2008-03" db="EMBL/GenBank/DDBJ databases">
        <title>Sequencing of the draft genome and assembly of Burkholderia graminis C4D1M.</title>
        <authorList>
            <consortium name="US DOE Joint Genome Institute (JGI-PGF)"/>
            <person name="Copeland A."/>
            <person name="Lucas S."/>
            <person name="Lapidus A."/>
            <person name="Glavina del Rio T."/>
            <person name="Dalin E."/>
            <person name="Tice H."/>
            <person name="Bruce D."/>
            <person name="Goodwin L."/>
            <person name="Pitluck S."/>
            <person name="Larimer F."/>
            <person name="Land M.L."/>
            <person name="Hauser L."/>
            <person name="Tiedje J."/>
            <person name="Richardson P."/>
        </authorList>
    </citation>
    <scope>NUCLEOTIDE SEQUENCE [LARGE SCALE GENOMIC DNA]</scope>
    <source>
        <strain evidence="2">ATCC 700544 / DSM 17151 / LMG 18924 / NCIMB 13744 / C4D1M</strain>
    </source>
</reference>
<dbReference type="RefSeq" id="WP_006048468.1">
    <property type="nucleotide sequence ID" value="NZ_ABLD01000004.1"/>
</dbReference>
<proteinExistence type="predicted"/>
<organism evidence="1 2">
    <name type="scientific">Paraburkholderia graminis (strain ATCC 700544 / DSM 17151 / LMG 18924 / NCIMB 13744 / C4D1M)</name>
    <dbReference type="NCBI Taxonomy" id="396598"/>
    <lineage>
        <taxon>Bacteria</taxon>
        <taxon>Pseudomonadati</taxon>
        <taxon>Pseudomonadota</taxon>
        <taxon>Betaproteobacteria</taxon>
        <taxon>Burkholderiales</taxon>
        <taxon>Burkholderiaceae</taxon>
        <taxon>Paraburkholderia</taxon>
    </lineage>
</organism>
<sequence length="179" mass="20099">MSEANIADEMPEGEEGRRAAARFPAISLSAEYLVMGHLLRRNVLTYKAPPMNEGYDLICIHPDPRKAPRQLRVQVKSRYATDCDRGFPVKGRSIDAFDFLVVAFLNVGYYLSKAKKHAAIKGAAEPEFYVLTPEFIRAHHRTSGGWEKVMLRGLDIEAYKGNKGFDLIAQALDIPYPSK</sequence>
<evidence type="ECO:0000313" key="1">
    <source>
        <dbReference type="EMBL" id="EDT11383.1"/>
    </source>
</evidence>
<dbReference type="AlphaFoldDB" id="B1FY65"/>
<dbReference type="EMBL" id="ABLD01000004">
    <property type="protein sequence ID" value="EDT11383.1"/>
    <property type="molecule type" value="Genomic_DNA"/>
</dbReference>
<evidence type="ECO:0000313" key="2">
    <source>
        <dbReference type="Proteomes" id="UP000005045"/>
    </source>
</evidence>
<dbReference type="Proteomes" id="UP000005045">
    <property type="component" value="Unassembled WGS sequence"/>
</dbReference>
<name>B1FY65_PARG4</name>
<protein>
    <recommendedName>
        <fullName evidence="3">PD(D/E)XK endonuclease domain-containing protein</fullName>
    </recommendedName>
</protein>